<reference evidence="1" key="2">
    <citation type="journal article" date="2024" name="Plant">
        <title>Genomic evolution and insights into agronomic trait innovations of Sesamum species.</title>
        <authorList>
            <person name="Miao H."/>
            <person name="Wang L."/>
            <person name="Qu L."/>
            <person name="Liu H."/>
            <person name="Sun Y."/>
            <person name="Le M."/>
            <person name="Wang Q."/>
            <person name="Wei S."/>
            <person name="Zheng Y."/>
            <person name="Lin W."/>
            <person name="Duan Y."/>
            <person name="Cao H."/>
            <person name="Xiong S."/>
            <person name="Wang X."/>
            <person name="Wei L."/>
            <person name="Li C."/>
            <person name="Ma Q."/>
            <person name="Ju M."/>
            <person name="Zhao R."/>
            <person name="Li G."/>
            <person name="Mu C."/>
            <person name="Tian Q."/>
            <person name="Mei H."/>
            <person name="Zhang T."/>
            <person name="Gao T."/>
            <person name="Zhang H."/>
        </authorList>
    </citation>
    <scope>NUCLEOTIDE SEQUENCE</scope>
    <source>
        <strain evidence="1">KEN1</strain>
    </source>
</reference>
<evidence type="ECO:0008006" key="2">
    <source>
        <dbReference type="Google" id="ProtNLM"/>
    </source>
</evidence>
<accession>A0AAW2TC97</accession>
<name>A0AAW2TC97_9LAMI</name>
<gene>
    <name evidence="1" type="ORF">Slati_4244600</name>
</gene>
<feature type="non-terminal residue" evidence="1">
    <location>
        <position position="197"/>
    </location>
</feature>
<dbReference type="EMBL" id="JACGWN010000015">
    <property type="protein sequence ID" value="KAL0402147.1"/>
    <property type="molecule type" value="Genomic_DNA"/>
</dbReference>
<reference evidence="1" key="1">
    <citation type="submission" date="2020-06" db="EMBL/GenBank/DDBJ databases">
        <authorList>
            <person name="Li T."/>
            <person name="Hu X."/>
            <person name="Zhang T."/>
            <person name="Song X."/>
            <person name="Zhang H."/>
            <person name="Dai N."/>
            <person name="Sheng W."/>
            <person name="Hou X."/>
            <person name="Wei L."/>
        </authorList>
    </citation>
    <scope>NUCLEOTIDE SEQUENCE</scope>
    <source>
        <strain evidence="1">KEN1</strain>
        <tissue evidence="1">Leaf</tissue>
    </source>
</reference>
<protein>
    <recommendedName>
        <fullName evidence="2">Reverse transcriptase zinc-binding domain-containing protein</fullName>
    </recommendedName>
</protein>
<organism evidence="1">
    <name type="scientific">Sesamum latifolium</name>
    <dbReference type="NCBI Taxonomy" id="2727402"/>
    <lineage>
        <taxon>Eukaryota</taxon>
        <taxon>Viridiplantae</taxon>
        <taxon>Streptophyta</taxon>
        <taxon>Embryophyta</taxon>
        <taxon>Tracheophyta</taxon>
        <taxon>Spermatophyta</taxon>
        <taxon>Magnoliopsida</taxon>
        <taxon>eudicotyledons</taxon>
        <taxon>Gunneridae</taxon>
        <taxon>Pentapetalae</taxon>
        <taxon>asterids</taxon>
        <taxon>lamiids</taxon>
        <taxon>Lamiales</taxon>
        <taxon>Pedaliaceae</taxon>
        <taxon>Sesamum</taxon>
    </lineage>
</organism>
<dbReference type="AlphaFoldDB" id="A0AAW2TC97"/>
<evidence type="ECO:0000313" key="1">
    <source>
        <dbReference type="EMBL" id="KAL0402147.1"/>
    </source>
</evidence>
<sequence>MASAGAIDSQLSRRLPSDSLLMTVLHHGQWSWPAESHFDIQEIVADLPSIGPQQSDIIRWKSGTFNTAAVLSLLQPASPHVLWHHLLGGKFKIPRHDFILWLAVLERLSTMDRLWASQSGADVYFAGCGWQRDIIGLVEGGGESIGLMLHRVLYLPPLCIMSGASAIIVGLQSQRLQQRWWLLELWRRLDVGLLVPI</sequence>
<proteinExistence type="predicted"/>
<comment type="caution">
    <text evidence="1">The sequence shown here is derived from an EMBL/GenBank/DDBJ whole genome shotgun (WGS) entry which is preliminary data.</text>
</comment>